<dbReference type="PANTHER" id="PTHR35401">
    <property type="entry name" value="COPG FAMILY HELIX-TURN-HELIX PROTEIN-RELATED-RELATED"/>
    <property type="match status" value="1"/>
</dbReference>
<evidence type="ECO:0000256" key="2">
    <source>
        <dbReference type="ARBA" id="ARBA00049988"/>
    </source>
</evidence>
<evidence type="ECO:0000313" key="4">
    <source>
        <dbReference type="Proteomes" id="UP000771797"/>
    </source>
</evidence>
<keyword evidence="4" id="KW-1185">Reference proteome</keyword>
<evidence type="ECO:0000256" key="1">
    <source>
        <dbReference type="ARBA" id="ARBA00022649"/>
    </source>
</evidence>
<dbReference type="Gene3D" id="1.20.5.780">
    <property type="entry name" value="Single helix bin"/>
    <property type="match status" value="1"/>
</dbReference>
<accession>A0ABQ6YCW7</accession>
<comment type="similarity">
    <text evidence="2">Belongs to the TacA antitoxin family.</text>
</comment>
<dbReference type="EMBL" id="AQPF01000003">
    <property type="protein sequence ID" value="KAF0807654.1"/>
    <property type="molecule type" value="Genomic_DNA"/>
</dbReference>
<protein>
    <recommendedName>
        <fullName evidence="5">DUF1778 domain-containing protein</fullName>
    </recommendedName>
</protein>
<proteinExistence type="inferred from homology"/>
<dbReference type="SUPFAM" id="SSF47598">
    <property type="entry name" value="Ribbon-helix-helix"/>
    <property type="match status" value="1"/>
</dbReference>
<dbReference type="RefSeq" id="WP_159659921.1">
    <property type="nucleotide sequence ID" value="NZ_AQPF01000003.1"/>
</dbReference>
<gene>
    <name evidence="3" type="ORF">A6D6_00651</name>
</gene>
<dbReference type="InterPro" id="IPR010985">
    <property type="entry name" value="Ribbon_hlx_hlx"/>
</dbReference>
<organism evidence="3 4">
    <name type="scientific">Alcanivorax xiamenensis</name>
    <dbReference type="NCBI Taxonomy" id="1177156"/>
    <lineage>
        <taxon>Bacteria</taxon>
        <taxon>Pseudomonadati</taxon>
        <taxon>Pseudomonadota</taxon>
        <taxon>Gammaproteobacteria</taxon>
        <taxon>Oceanospirillales</taxon>
        <taxon>Alcanivoracaceae</taxon>
        <taxon>Alcanivorax</taxon>
    </lineage>
</organism>
<dbReference type="PANTHER" id="PTHR35401:SF2">
    <property type="entry name" value="ABC-TYPE TRANSPORT SYSTEM"/>
    <property type="match status" value="1"/>
</dbReference>
<reference evidence="3 4" key="1">
    <citation type="submission" date="2012-09" db="EMBL/GenBank/DDBJ databases">
        <title>Genome Sequence of alkane-degrading Bacterium Alcanivorax sp. 6-D-6.</title>
        <authorList>
            <person name="Lai Q."/>
            <person name="Shao Z."/>
        </authorList>
    </citation>
    <scope>NUCLEOTIDE SEQUENCE [LARGE SCALE GENOMIC DNA]</scope>
    <source>
        <strain evidence="3 4">6-D-6</strain>
    </source>
</reference>
<name>A0ABQ6YCW7_9GAMM</name>
<comment type="caution">
    <text evidence="3">The sequence shown here is derived from an EMBL/GenBank/DDBJ whole genome shotgun (WGS) entry which is preliminary data.</text>
</comment>
<evidence type="ECO:0000313" key="3">
    <source>
        <dbReference type="EMBL" id="KAF0807654.1"/>
    </source>
</evidence>
<evidence type="ECO:0008006" key="5">
    <source>
        <dbReference type="Google" id="ProtNLM"/>
    </source>
</evidence>
<dbReference type="Proteomes" id="UP000771797">
    <property type="component" value="Unassembled WGS sequence"/>
</dbReference>
<dbReference type="InterPro" id="IPR014795">
    <property type="entry name" value="TacA_1-like"/>
</dbReference>
<dbReference type="Pfam" id="PF08681">
    <property type="entry name" value="TacA1"/>
    <property type="match status" value="1"/>
</dbReference>
<sequence>MEKPSASSDQEMERITLHMDTHTKALMQRAADARGLCLAEFVRTSAVAQAPRLLSQITATRVSHDDFCRVLDAIENPPTPMDDLVDALR</sequence>
<keyword evidence="1" id="KW-1277">Toxin-antitoxin system</keyword>